<dbReference type="RefSeq" id="WP_016328744.1">
    <property type="nucleotide sequence ID" value="NC_019386.1"/>
</dbReference>
<evidence type="ECO:0008006" key="4">
    <source>
        <dbReference type="Google" id="ProtNLM"/>
    </source>
</evidence>
<dbReference type="PANTHER" id="PTHR31876">
    <property type="entry name" value="COV-LIKE PROTEIN 1"/>
    <property type="match status" value="1"/>
</dbReference>
<dbReference type="EMBL" id="CP003249">
    <property type="protein sequence ID" value="AFV75549.1"/>
    <property type="molecule type" value="Genomic_DNA"/>
</dbReference>
<keyword evidence="1" id="KW-1133">Transmembrane helix</keyword>
<dbReference type="PATRIC" id="fig|751945.3.peg.471"/>
<evidence type="ECO:0000256" key="1">
    <source>
        <dbReference type="SAM" id="Phobius"/>
    </source>
</evidence>
<sequence>MRLRQRLLAGLLALLPLLVTLYFLLWVYTYSGGFIAGLLLAFGVEVPPAYGPLLPFVGLFLAVVFIYLVGTLTENYLGRRLLLSLERSLTLIPIVRDIYKAVQQIAHTLFGHKEVKFSRAAVIEYPRRGVYTLCFVVQPVGRRLPPLPEGYTAVLVPTSPVPASGMVVLVPSEEVIPLEISVEDALKYVVSAGFLLPEKPLEALTSLPPSGKGAS</sequence>
<dbReference type="Pfam" id="PF04367">
    <property type="entry name" value="DUF502"/>
    <property type="match status" value="1"/>
</dbReference>
<dbReference type="OrthoDB" id="9780267at2"/>
<dbReference type="PANTHER" id="PTHR31876:SF26">
    <property type="entry name" value="PROTEIN LIKE COV 2"/>
    <property type="match status" value="1"/>
</dbReference>
<organism evidence="2 3">
    <name type="scientific">Thermus oshimai JL-2</name>
    <dbReference type="NCBI Taxonomy" id="751945"/>
    <lineage>
        <taxon>Bacteria</taxon>
        <taxon>Thermotogati</taxon>
        <taxon>Deinococcota</taxon>
        <taxon>Deinococci</taxon>
        <taxon>Thermales</taxon>
        <taxon>Thermaceae</taxon>
        <taxon>Thermus</taxon>
    </lineage>
</organism>
<keyword evidence="1" id="KW-0472">Membrane</keyword>
<dbReference type="STRING" id="751945.Theos_0484"/>
<keyword evidence="3" id="KW-1185">Reference proteome</keyword>
<protein>
    <recommendedName>
        <fullName evidence="4">Transporter</fullName>
    </recommendedName>
</protein>
<dbReference type="InterPro" id="IPR007462">
    <property type="entry name" value="COV1-like"/>
</dbReference>
<proteinExistence type="predicted"/>
<gene>
    <name evidence="2" type="ORF">Theos_0484</name>
</gene>
<dbReference type="AlphaFoldDB" id="K7R3R0"/>
<evidence type="ECO:0000313" key="2">
    <source>
        <dbReference type="EMBL" id="AFV75549.1"/>
    </source>
</evidence>
<evidence type="ECO:0000313" key="3">
    <source>
        <dbReference type="Proteomes" id="UP000000211"/>
    </source>
</evidence>
<keyword evidence="1" id="KW-0812">Transmembrane</keyword>
<dbReference type="KEGG" id="tos:Theos_0484"/>
<feature type="transmembrane region" description="Helical" evidence="1">
    <location>
        <begin position="7"/>
        <end position="29"/>
    </location>
</feature>
<dbReference type="eggNOG" id="COG2928">
    <property type="taxonomic scope" value="Bacteria"/>
</dbReference>
<name>K7R3R0_THEOS</name>
<dbReference type="Proteomes" id="UP000000211">
    <property type="component" value="Chromosome"/>
</dbReference>
<reference evidence="2 3" key="1">
    <citation type="journal article" date="2013" name="Genome Announc.">
        <title>Whole Genome Sequencing of Thermus oshimai JL-2 and Thermus thermophilus JL-18, Incomplete Denitrifiers from the United States Great Basin.</title>
        <authorList>
            <person name="Murugapiran S.K."/>
            <person name="Huntemann M."/>
            <person name="Wei C.L."/>
            <person name="Han J."/>
            <person name="Detter J.C."/>
            <person name="Han C.S."/>
            <person name="Erkkila T.H."/>
            <person name="Teshima H."/>
            <person name="Chen A."/>
            <person name="Kyrpides N."/>
            <person name="Mavrommatis K."/>
            <person name="Markowitz V."/>
            <person name="Szeto E."/>
            <person name="Ivanova N."/>
            <person name="Pagani I."/>
            <person name="Lam J."/>
            <person name="McDonald A.I."/>
            <person name="Dodsworth J.A."/>
            <person name="Pati A."/>
            <person name="Goodwin L."/>
            <person name="Peters L."/>
            <person name="Pitluck S."/>
            <person name="Woyke T."/>
            <person name="Hedlund B.P."/>
        </authorList>
    </citation>
    <scope>NUCLEOTIDE SEQUENCE</scope>
    <source>
        <strain evidence="2 3">JL-2</strain>
    </source>
</reference>
<feature type="transmembrane region" description="Helical" evidence="1">
    <location>
        <begin position="49"/>
        <end position="70"/>
    </location>
</feature>
<accession>K7R3R0</accession>
<dbReference type="HOGENOM" id="CLU_068050_1_1_0"/>